<dbReference type="AlphaFoldDB" id="A0A139W9N8"/>
<reference evidence="1 2" key="2">
    <citation type="journal article" date="2010" name="Nucleic Acids Res.">
        <title>BeetleBase in 2010: revisions to provide comprehensive genomic information for Tribolium castaneum.</title>
        <authorList>
            <person name="Kim H.S."/>
            <person name="Murphy T."/>
            <person name="Xia J."/>
            <person name="Caragea D."/>
            <person name="Park Y."/>
            <person name="Beeman R.W."/>
            <person name="Lorenzen M.D."/>
            <person name="Butcher S."/>
            <person name="Manak J.R."/>
            <person name="Brown S.J."/>
        </authorList>
    </citation>
    <scope>NUCLEOTIDE SEQUENCE [LARGE SCALE GENOMIC DNA]</scope>
    <source>
        <strain evidence="1 2">Georgia GA2</strain>
    </source>
</reference>
<accession>A0A139W9N8</accession>
<dbReference type="Proteomes" id="UP000007266">
    <property type="component" value="Unassembled WGS sequence"/>
</dbReference>
<proteinExistence type="predicted"/>
<dbReference type="EMBL" id="KQ972166">
    <property type="protein sequence ID" value="KYB24616.1"/>
    <property type="molecule type" value="Genomic_DNA"/>
</dbReference>
<protein>
    <submittedName>
        <fullName evidence="1">Uncharacterized protein</fullName>
    </submittedName>
</protein>
<evidence type="ECO:0000313" key="1">
    <source>
        <dbReference type="EMBL" id="KYB24616.1"/>
    </source>
</evidence>
<evidence type="ECO:0000313" key="2">
    <source>
        <dbReference type="Proteomes" id="UP000007266"/>
    </source>
</evidence>
<reference evidence="1 2" key="1">
    <citation type="journal article" date="2008" name="Nature">
        <title>The genome of the model beetle and pest Tribolium castaneum.</title>
        <authorList>
            <consortium name="Tribolium Genome Sequencing Consortium"/>
            <person name="Richards S."/>
            <person name="Gibbs R.A."/>
            <person name="Weinstock G.M."/>
            <person name="Brown S.J."/>
            <person name="Denell R."/>
            <person name="Beeman R.W."/>
            <person name="Gibbs R."/>
            <person name="Beeman R.W."/>
            <person name="Brown S.J."/>
            <person name="Bucher G."/>
            <person name="Friedrich M."/>
            <person name="Grimmelikhuijzen C.J."/>
            <person name="Klingler M."/>
            <person name="Lorenzen M."/>
            <person name="Richards S."/>
            <person name="Roth S."/>
            <person name="Schroder R."/>
            <person name="Tautz D."/>
            <person name="Zdobnov E.M."/>
            <person name="Muzny D."/>
            <person name="Gibbs R.A."/>
            <person name="Weinstock G.M."/>
            <person name="Attaway T."/>
            <person name="Bell S."/>
            <person name="Buhay C.J."/>
            <person name="Chandrabose M.N."/>
            <person name="Chavez D."/>
            <person name="Clerk-Blankenburg K.P."/>
            <person name="Cree A."/>
            <person name="Dao M."/>
            <person name="Davis C."/>
            <person name="Chacko J."/>
            <person name="Dinh H."/>
            <person name="Dugan-Rocha S."/>
            <person name="Fowler G."/>
            <person name="Garner T.T."/>
            <person name="Garnes J."/>
            <person name="Gnirke A."/>
            <person name="Hawes A."/>
            <person name="Hernandez J."/>
            <person name="Hines S."/>
            <person name="Holder M."/>
            <person name="Hume J."/>
            <person name="Jhangiani S.N."/>
            <person name="Joshi V."/>
            <person name="Khan Z.M."/>
            <person name="Jackson L."/>
            <person name="Kovar C."/>
            <person name="Kowis A."/>
            <person name="Lee S."/>
            <person name="Lewis L.R."/>
            <person name="Margolis J."/>
            <person name="Morgan M."/>
            <person name="Nazareth L.V."/>
            <person name="Nguyen N."/>
            <person name="Okwuonu G."/>
            <person name="Parker D."/>
            <person name="Richards S."/>
            <person name="Ruiz S.J."/>
            <person name="Santibanez J."/>
            <person name="Savard J."/>
            <person name="Scherer S.E."/>
            <person name="Schneider B."/>
            <person name="Sodergren E."/>
            <person name="Tautz D."/>
            <person name="Vattahil S."/>
            <person name="Villasana D."/>
            <person name="White C.S."/>
            <person name="Wright R."/>
            <person name="Park Y."/>
            <person name="Beeman R.W."/>
            <person name="Lord J."/>
            <person name="Oppert B."/>
            <person name="Lorenzen M."/>
            <person name="Brown S."/>
            <person name="Wang L."/>
            <person name="Savard J."/>
            <person name="Tautz D."/>
            <person name="Richards S."/>
            <person name="Weinstock G."/>
            <person name="Gibbs R.A."/>
            <person name="Liu Y."/>
            <person name="Worley K."/>
            <person name="Weinstock G."/>
            <person name="Elsik C.G."/>
            <person name="Reese J.T."/>
            <person name="Elhaik E."/>
            <person name="Landan G."/>
            <person name="Graur D."/>
            <person name="Arensburger P."/>
            <person name="Atkinson P."/>
            <person name="Beeman R.W."/>
            <person name="Beidler J."/>
            <person name="Brown S.J."/>
            <person name="Demuth J.P."/>
            <person name="Drury D.W."/>
            <person name="Du Y.Z."/>
            <person name="Fujiwara H."/>
            <person name="Lorenzen M."/>
            <person name="Maselli V."/>
            <person name="Osanai M."/>
            <person name="Park Y."/>
            <person name="Robertson H.M."/>
            <person name="Tu Z."/>
            <person name="Wang J.J."/>
            <person name="Wang S."/>
            <person name="Richards S."/>
            <person name="Song H."/>
            <person name="Zhang L."/>
            <person name="Sodergren E."/>
            <person name="Werner D."/>
            <person name="Stanke M."/>
            <person name="Morgenstern B."/>
            <person name="Solovyev V."/>
            <person name="Kosarev P."/>
            <person name="Brown G."/>
            <person name="Chen H.C."/>
            <person name="Ermolaeva O."/>
            <person name="Hlavina W."/>
            <person name="Kapustin Y."/>
            <person name="Kiryutin B."/>
            <person name="Kitts P."/>
            <person name="Maglott D."/>
            <person name="Pruitt K."/>
            <person name="Sapojnikov V."/>
            <person name="Souvorov A."/>
            <person name="Mackey A.J."/>
            <person name="Waterhouse R.M."/>
            <person name="Wyder S."/>
            <person name="Zdobnov E.M."/>
            <person name="Zdobnov E.M."/>
            <person name="Wyder S."/>
            <person name="Kriventseva E.V."/>
            <person name="Kadowaki T."/>
            <person name="Bork P."/>
            <person name="Aranda M."/>
            <person name="Bao R."/>
            <person name="Beermann A."/>
            <person name="Berns N."/>
            <person name="Bolognesi R."/>
            <person name="Bonneton F."/>
            <person name="Bopp D."/>
            <person name="Brown S.J."/>
            <person name="Bucher G."/>
            <person name="Butts T."/>
            <person name="Chaumot A."/>
            <person name="Denell R.E."/>
            <person name="Ferrier D.E."/>
            <person name="Friedrich M."/>
            <person name="Gordon C.M."/>
            <person name="Jindra M."/>
            <person name="Klingler M."/>
            <person name="Lan Q."/>
            <person name="Lattorff H.M."/>
            <person name="Laudet V."/>
            <person name="von Levetsow C."/>
            <person name="Liu Z."/>
            <person name="Lutz R."/>
            <person name="Lynch J.A."/>
            <person name="da Fonseca R.N."/>
            <person name="Posnien N."/>
            <person name="Reuter R."/>
            <person name="Roth S."/>
            <person name="Savard J."/>
            <person name="Schinko J.B."/>
            <person name="Schmitt C."/>
            <person name="Schoppmeier M."/>
            <person name="Schroder R."/>
            <person name="Shippy T.D."/>
            <person name="Simonnet F."/>
            <person name="Marques-Souza H."/>
            <person name="Tautz D."/>
            <person name="Tomoyasu Y."/>
            <person name="Trauner J."/>
            <person name="Van der Zee M."/>
            <person name="Vervoort M."/>
            <person name="Wittkopp N."/>
            <person name="Wimmer E.A."/>
            <person name="Yang X."/>
            <person name="Jones A.K."/>
            <person name="Sattelle D.B."/>
            <person name="Ebert P.R."/>
            <person name="Nelson D."/>
            <person name="Scott J.G."/>
            <person name="Beeman R.W."/>
            <person name="Muthukrishnan S."/>
            <person name="Kramer K.J."/>
            <person name="Arakane Y."/>
            <person name="Beeman R.W."/>
            <person name="Zhu Q."/>
            <person name="Hogenkamp D."/>
            <person name="Dixit R."/>
            <person name="Oppert B."/>
            <person name="Jiang H."/>
            <person name="Zou Z."/>
            <person name="Marshall J."/>
            <person name="Elpidina E."/>
            <person name="Vinokurov K."/>
            <person name="Oppert C."/>
            <person name="Zou Z."/>
            <person name="Evans J."/>
            <person name="Lu Z."/>
            <person name="Zhao P."/>
            <person name="Sumathipala N."/>
            <person name="Altincicek B."/>
            <person name="Vilcinskas A."/>
            <person name="Williams M."/>
            <person name="Hultmark D."/>
            <person name="Hetru C."/>
            <person name="Jiang H."/>
            <person name="Grimmelikhuijzen C.J."/>
            <person name="Hauser F."/>
            <person name="Cazzamali G."/>
            <person name="Williamson M."/>
            <person name="Park Y."/>
            <person name="Li B."/>
            <person name="Tanaka Y."/>
            <person name="Predel R."/>
            <person name="Neupert S."/>
            <person name="Schachtner J."/>
            <person name="Verleyen P."/>
            <person name="Raible F."/>
            <person name="Bork P."/>
            <person name="Friedrich M."/>
            <person name="Walden K.K."/>
            <person name="Robertson H.M."/>
            <person name="Angeli S."/>
            <person name="Foret S."/>
            <person name="Bucher G."/>
            <person name="Schuetz S."/>
            <person name="Maleszka R."/>
            <person name="Wimmer E.A."/>
            <person name="Beeman R.W."/>
            <person name="Lorenzen M."/>
            <person name="Tomoyasu Y."/>
            <person name="Miller S.C."/>
            <person name="Grossmann D."/>
            <person name="Bucher G."/>
        </authorList>
    </citation>
    <scope>NUCLEOTIDE SEQUENCE [LARGE SCALE GENOMIC DNA]</scope>
    <source>
        <strain evidence="1 2">Georgia GA2</strain>
    </source>
</reference>
<dbReference type="InParanoid" id="A0A139W9N8"/>
<gene>
    <name evidence="1" type="primary">AUGUSTUS-3.0.2_31741</name>
    <name evidence="1" type="ORF">TcasGA2_TC031741</name>
</gene>
<organism evidence="1 2">
    <name type="scientific">Tribolium castaneum</name>
    <name type="common">Red flour beetle</name>
    <dbReference type="NCBI Taxonomy" id="7070"/>
    <lineage>
        <taxon>Eukaryota</taxon>
        <taxon>Metazoa</taxon>
        <taxon>Ecdysozoa</taxon>
        <taxon>Arthropoda</taxon>
        <taxon>Hexapoda</taxon>
        <taxon>Insecta</taxon>
        <taxon>Pterygota</taxon>
        <taxon>Neoptera</taxon>
        <taxon>Endopterygota</taxon>
        <taxon>Coleoptera</taxon>
        <taxon>Polyphaga</taxon>
        <taxon>Cucujiformia</taxon>
        <taxon>Tenebrionidae</taxon>
        <taxon>Tenebrionidae incertae sedis</taxon>
        <taxon>Tribolium</taxon>
    </lineage>
</organism>
<keyword evidence="2" id="KW-1185">Reference proteome</keyword>
<name>A0A139W9N8_TRICA</name>
<sequence length="39" mass="4657">MYFTECSDFSIHLQWVRLDMEGDLRSLFQLGIIDIETAY</sequence>